<evidence type="ECO:0000256" key="1">
    <source>
        <dbReference type="ARBA" id="ARBA00009947"/>
    </source>
</evidence>
<protein>
    <submittedName>
        <fullName evidence="6">Protein SET-like</fullName>
    </submittedName>
</protein>
<reference evidence="6" key="1">
    <citation type="submission" date="2025-08" db="UniProtKB">
        <authorList>
            <consortium name="RefSeq"/>
        </authorList>
    </citation>
    <scope>IDENTIFICATION</scope>
    <source>
        <tissue evidence="6">Tentacle</tissue>
    </source>
</reference>
<dbReference type="FunFam" id="3.30.1120.90:FF:000002">
    <property type="entry name" value="Testis-specific Y-encoded-like protein 2"/>
    <property type="match status" value="1"/>
</dbReference>
<dbReference type="Gene3D" id="1.20.5.1500">
    <property type="match status" value="1"/>
</dbReference>
<feature type="coiled-coil region" evidence="3">
    <location>
        <begin position="26"/>
        <end position="53"/>
    </location>
</feature>
<dbReference type="Pfam" id="PF00956">
    <property type="entry name" value="NAP"/>
    <property type="match status" value="1"/>
</dbReference>
<feature type="region of interest" description="Disordered" evidence="4">
    <location>
        <begin position="225"/>
        <end position="358"/>
    </location>
</feature>
<keyword evidence="5" id="KW-1185">Reference proteome</keyword>
<dbReference type="GO" id="GO:0006334">
    <property type="term" value="P:nucleosome assembly"/>
    <property type="evidence" value="ECO:0007669"/>
    <property type="project" value="InterPro"/>
</dbReference>
<dbReference type="InterPro" id="IPR002164">
    <property type="entry name" value="NAP_family"/>
</dbReference>
<proteinExistence type="inferred from homology"/>
<gene>
    <name evidence="6" type="primary">LOC116305525</name>
</gene>
<dbReference type="InterPro" id="IPR037231">
    <property type="entry name" value="NAP-like_sf"/>
</dbReference>
<name>A0A6P8IW64_ACTTE</name>
<dbReference type="PANTHER" id="PTHR11875">
    <property type="entry name" value="TESTIS-SPECIFIC Y-ENCODED PROTEIN"/>
    <property type="match status" value="1"/>
</dbReference>
<dbReference type="InParanoid" id="A0A6P8IW64"/>
<accession>A0A6P8IW64</accession>
<dbReference type="GeneID" id="116305525"/>
<feature type="compositionally biased region" description="Acidic residues" evidence="4">
    <location>
        <begin position="226"/>
        <end position="313"/>
    </location>
</feature>
<keyword evidence="3" id="KW-0175">Coiled coil</keyword>
<dbReference type="Proteomes" id="UP000515163">
    <property type="component" value="Unplaced"/>
</dbReference>
<dbReference type="AlphaFoldDB" id="A0A6P8IW64"/>
<evidence type="ECO:0000256" key="3">
    <source>
        <dbReference type="SAM" id="Coils"/>
    </source>
</evidence>
<evidence type="ECO:0000256" key="4">
    <source>
        <dbReference type="SAM" id="MobiDB-lite"/>
    </source>
</evidence>
<dbReference type="OrthoDB" id="19419at2759"/>
<evidence type="ECO:0000313" key="6">
    <source>
        <dbReference type="RefSeq" id="XP_031571319.1"/>
    </source>
</evidence>
<dbReference type="RefSeq" id="XP_031571319.1">
    <property type="nucleotide sequence ID" value="XM_031715459.1"/>
</dbReference>
<feature type="compositionally biased region" description="Acidic residues" evidence="4">
    <location>
        <begin position="329"/>
        <end position="358"/>
    </location>
</feature>
<dbReference type="GO" id="GO:0005634">
    <property type="term" value="C:nucleus"/>
    <property type="evidence" value="ECO:0007669"/>
    <property type="project" value="InterPro"/>
</dbReference>
<dbReference type="FunCoup" id="A0A6P8IW64">
    <property type="interactions" value="3325"/>
</dbReference>
<dbReference type="SUPFAM" id="SSF143113">
    <property type="entry name" value="NAP-like"/>
    <property type="match status" value="1"/>
</dbReference>
<sequence>MSHPAISPNKIRRVDPQDGADGGLVHQEIIDEIDQVQNHIDSLNEEASEEILKVEQKYNSKRKPHFEKRTSLIRKIPHFWVTVFSNHPQTQALLDEEDESALYYMTSLEVEEFEDIKSGYKIKFGFDENPYFENTVISKEFILNENGEQSSRSTPIIWKTGMDLTQRYNQLDMMKGRKREHQPESFFSWFADLADSTDELGEVIKDDIWPNPLQYYLGPEVQMEAGNDEEDDDDVDEDEDEEDEGSEGQEDDDDVVVVEGDEEDYEDDDDDEEEVEEEEVIEEEGGDEDFGEEDVVYEEDDEDVEGEEEEEEAAPGATSQAKTEKQLLEDDDDEAEEDEDEEDDKIEGDEQGEEHFED</sequence>
<evidence type="ECO:0000256" key="2">
    <source>
        <dbReference type="RuleBase" id="RU003876"/>
    </source>
</evidence>
<evidence type="ECO:0000313" key="5">
    <source>
        <dbReference type="Proteomes" id="UP000515163"/>
    </source>
</evidence>
<organism evidence="5 6">
    <name type="scientific">Actinia tenebrosa</name>
    <name type="common">Australian red waratah sea anemone</name>
    <dbReference type="NCBI Taxonomy" id="6105"/>
    <lineage>
        <taxon>Eukaryota</taxon>
        <taxon>Metazoa</taxon>
        <taxon>Cnidaria</taxon>
        <taxon>Anthozoa</taxon>
        <taxon>Hexacorallia</taxon>
        <taxon>Actiniaria</taxon>
        <taxon>Actiniidae</taxon>
        <taxon>Actinia</taxon>
    </lineage>
</organism>
<comment type="similarity">
    <text evidence="1 2">Belongs to the nucleosome assembly protein (NAP) family.</text>
</comment>
<dbReference type="Gene3D" id="3.30.1120.90">
    <property type="entry name" value="Nucleosome assembly protein"/>
    <property type="match status" value="1"/>
</dbReference>
<dbReference type="KEGG" id="aten:116305525"/>